<evidence type="ECO:0000256" key="4">
    <source>
        <dbReference type="ARBA" id="ARBA00022670"/>
    </source>
</evidence>
<evidence type="ECO:0000256" key="3">
    <source>
        <dbReference type="ARBA" id="ARBA00007357"/>
    </source>
</evidence>
<dbReference type="GO" id="GO:0004222">
    <property type="term" value="F:metalloendopeptidase activity"/>
    <property type="evidence" value="ECO:0007669"/>
    <property type="project" value="InterPro"/>
</dbReference>
<feature type="domain" description="Peptidase M13 N-terminal" evidence="10">
    <location>
        <begin position="1"/>
        <end position="320"/>
    </location>
</feature>
<dbReference type="SUPFAM" id="SSF55486">
    <property type="entry name" value="Metalloproteases ('zincins'), catalytic domain"/>
    <property type="match status" value="1"/>
</dbReference>
<keyword evidence="12" id="KW-1185">Reference proteome</keyword>
<dbReference type="GO" id="GO:0005886">
    <property type="term" value="C:plasma membrane"/>
    <property type="evidence" value="ECO:0007669"/>
    <property type="project" value="UniProtKB-SubCell"/>
</dbReference>
<dbReference type="EMBL" id="QDEB01034966">
    <property type="protein sequence ID" value="RZC39391.1"/>
    <property type="molecule type" value="Genomic_DNA"/>
</dbReference>
<evidence type="ECO:0000259" key="9">
    <source>
        <dbReference type="Pfam" id="PF01431"/>
    </source>
</evidence>
<keyword evidence="5" id="KW-0479">Metal-binding</keyword>
<comment type="subcellular location">
    <subcellularLocation>
        <location evidence="2">Cell membrane</location>
        <topology evidence="2">Single-pass type II membrane protein</topology>
    </subcellularLocation>
</comment>
<dbReference type="PANTHER" id="PTHR11733">
    <property type="entry name" value="ZINC METALLOPROTEASE FAMILY M13 NEPRILYSIN-RELATED"/>
    <property type="match status" value="1"/>
</dbReference>
<dbReference type="Proteomes" id="UP000292052">
    <property type="component" value="Unassembled WGS sequence"/>
</dbReference>
<keyword evidence="7" id="KW-0862">Zinc</keyword>
<dbReference type="Pfam" id="PF05649">
    <property type="entry name" value="Peptidase_M13_N"/>
    <property type="match status" value="1"/>
</dbReference>
<dbReference type="CDD" id="cd08662">
    <property type="entry name" value="M13"/>
    <property type="match status" value="1"/>
</dbReference>
<reference evidence="11 12" key="1">
    <citation type="submission" date="2017-03" db="EMBL/GenBank/DDBJ databases">
        <title>Genome of the blue death feigning beetle - Asbolus verrucosus.</title>
        <authorList>
            <person name="Rider S.D."/>
        </authorList>
    </citation>
    <scope>NUCLEOTIDE SEQUENCE [LARGE SCALE GENOMIC DNA]</scope>
    <source>
        <strain evidence="11">Butters</strain>
        <tissue evidence="11">Head and leg muscle</tissue>
    </source>
</reference>
<comment type="cofactor">
    <cofactor evidence="1">
        <name>Zn(2+)</name>
        <dbReference type="ChEBI" id="CHEBI:29105"/>
    </cofactor>
</comment>
<feature type="domain" description="Peptidase M13 C-terminal" evidence="9">
    <location>
        <begin position="381"/>
        <end position="583"/>
    </location>
</feature>
<protein>
    <submittedName>
        <fullName evidence="11">Peptidase M13 N domain containing protein</fullName>
    </submittedName>
</protein>
<keyword evidence="4" id="KW-0645">Protease</keyword>
<evidence type="ECO:0000313" key="11">
    <source>
        <dbReference type="EMBL" id="RZC39391.1"/>
    </source>
</evidence>
<evidence type="ECO:0000256" key="5">
    <source>
        <dbReference type="ARBA" id="ARBA00022723"/>
    </source>
</evidence>
<dbReference type="Gene3D" id="1.10.1380.10">
    <property type="entry name" value="Neutral endopeptidase , domain2"/>
    <property type="match status" value="1"/>
</dbReference>
<evidence type="ECO:0000259" key="10">
    <source>
        <dbReference type="Pfam" id="PF05649"/>
    </source>
</evidence>
<dbReference type="PROSITE" id="PS51885">
    <property type="entry name" value="NEPRILYSIN"/>
    <property type="match status" value="1"/>
</dbReference>
<evidence type="ECO:0000313" key="12">
    <source>
        <dbReference type="Proteomes" id="UP000292052"/>
    </source>
</evidence>
<feature type="non-terminal residue" evidence="11">
    <location>
        <position position="583"/>
    </location>
</feature>
<dbReference type="GO" id="GO:0046872">
    <property type="term" value="F:metal ion binding"/>
    <property type="evidence" value="ECO:0007669"/>
    <property type="project" value="UniProtKB-KW"/>
</dbReference>
<dbReference type="InterPro" id="IPR018497">
    <property type="entry name" value="Peptidase_M13_C"/>
</dbReference>
<gene>
    <name evidence="11" type="ORF">BDFB_012247</name>
</gene>
<dbReference type="GO" id="GO:0016485">
    <property type="term" value="P:protein processing"/>
    <property type="evidence" value="ECO:0007669"/>
    <property type="project" value="TreeGrafter"/>
</dbReference>
<sequence>MNTKEIETNSLSSLKKILNSAGGWPVLEGEKWNENLFNWTYTMQQFIRLGFNPNMIFRFGLTTGAINVSKSLLLDQPSVFSWMRQGFNQSLVRSYYDFIVKVAIAFGANEERSRIEMKDMVDLEIAIARITLPLEERRNILQGHTITIKTLEETYPYVPWLEYINIFLQPIHKSLTHADKVTITYPPYFKKLEYVMKNISKRTLINFIHWKVIINLLIYLDSSIRSLKTEFNALLTGVSEREPRWKECTHTVRNGISTATGALYVEHFFKKEAKQAVIGLIDEIKEQFVETLKTVDWMDYETRQQALKKAEAIRVHAVYPEELLNIRMIDEHYKNLAVDPTKYLESIQNISRFSLNLYYAKIGKPVNDKDWRRYAAITITNAFYQPRLPAGILQDFFFDHRRPHYMNYGGIGCIIGHEITHGFDDMGRHYDKDGELREWWQTTTKAAFDARAQCIIDQYSNITIPELHLNVVIKGKSSRNENIADNGGIKHAYLAYKKWVSKHGEEQILPGLPYTPEQMFWISAGNTWCEVINEQHRYFLLTDAVHLPHYYRINVPLMNSEYFARDFNCPEGSPMNPIHKCTV</sequence>
<dbReference type="InterPro" id="IPR008753">
    <property type="entry name" value="Peptidase_M13_N"/>
</dbReference>
<evidence type="ECO:0000256" key="6">
    <source>
        <dbReference type="ARBA" id="ARBA00022801"/>
    </source>
</evidence>
<proteinExistence type="inferred from homology"/>
<evidence type="ECO:0000256" key="1">
    <source>
        <dbReference type="ARBA" id="ARBA00001947"/>
    </source>
</evidence>
<dbReference type="InterPro" id="IPR042089">
    <property type="entry name" value="Peptidase_M13_dom_2"/>
</dbReference>
<dbReference type="Gene3D" id="3.40.390.10">
    <property type="entry name" value="Collagenase (Catalytic Domain)"/>
    <property type="match status" value="1"/>
</dbReference>
<dbReference type="STRING" id="1661398.A0A482W2J0"/>
<accession>A0A482W2J0</accession>
<evidence type="ECO:0000256" key="2">
    <source>
        <dbReference type="ARBA" id="ARBA00004401"/>
    </source>
</evidence>
<evidence type="ECO:0000256" key="7">
    <source>
        <dbReference type="ARBA" id="ARBA00022833"/>
    </source>
</evidence>
<dbReference type="PRINTS" id="PR00786">
    <property type="entry name" value="NEPRILYSIN"/>
</dbReference>
<evidence type="ECO:0000256" key="8">
    <source>
        <dbReference type="ARBA" id="ARBA00023049"/>
    </source>
</evidence>
<dbReference type="InterPro" id="IPR000718">
    <property type="entry name" value="Peptidase_M13"/>
</dbReference>
<dbReference type="InterPro" id="IPR024079">
    <property type="entry name" value="MetalloPept_cat_dom_sf"/>
</dbReference>
<keyword evidence="6" id="KW-0378">Hydrolase</keyword>
<organism evidence="11 12">
    <name type="scientific">Asbolus verrucosus</name>
    <name type="common">Desert ironclad beetle</name>
    <dbReference type="NCBI Taxonomy" id="1661398"/>
    <lineage>
        <taxon>Eukaryota</taxon>
        <taxon>Metazoa</taxon>
        <taxon>Ecdysozoa</taxon>
        <taxon>Arthropoda</taxon>
        <taxon>Hexapoda</taxon>
        <taxon>Insecta</taxon>
        <taxon>Pterygota</taxon>
        <taxon>Neoptera</taxon>
        <taxon>Endopterygota</taxon>
        <taxon>Coleoptera</taxon>
        <taxon>Polyphaga</taxon>
        <taxon>Cucujiformia</taxon>
        <taxon>Tenebrionidae</taxon>
        <taxon>Pimeliinae</taxon>
        <taxon>Asbolus</taxon>
    </lineage>
</organism>
<dbReference type="PANTHER" id="PTHR11733:SF224">
    <property type="entry name" value="NEPRILYSIN-2"/>
    <property type="match status" value="1"/>
</dbReference>
<keyword evidence="8" id="KW-0482">Metalloprotease</keyword>
<comment type="caution">
    <text evidence="11">The sequence shown here is derived from an EMBL/GenBank/DDBJ whole genome shotgun (WGS) entry which is preliminary data.</text>
</comment>
<name>A0A482W2J0_ASBVE</name>
<dbReference type="Pfam" id="PF01431">
    <property type="entry name" value="Peptidase_M13"/>
    <property type="match status" value="1"/>
</dbReference>
<dbReference type="AlphaFoldDB" id="A0A482W2J0"/>
<comment type="similarity">
    <text evidence="3">Belongs to the peptidase M13 family.</text>
</comment>
<dbReference type="OrthoDB" id="7699101at2759"/>